<dbReference type="AlphaFoldDB" id="A0A4R4AKZ2"/>
<evidence type="ECO:0000313" key="11">
    <source>
        <dbReference type="EMBL" id="TCW40108.1"/>
    </source>
</evidence>
<evidence type="ECO:0000256" key="5">
    <source>
        <dbReference type="ARBA" id="ARBA00022989"/>
    </source>
</evidence>
<dbReference type="Pfam" id="PF00122">
    <property type="entry name" value="E1-E2_ATPase"/>
    <property type="match status" value="1"/>
</dbReference>
<dbReference type="Proteomes" id="UP000295247">
    <property type="component" value="Unassembled WGS sequence"/>
</dbReference>
<keyword evidence="9" id="KW-0547">Nucleotide-binding</keyword>
<dbReference type="NCBIfam" id="TIGR01494">
    <property type="entry name" value="ATPase_P-type"/>
    <property type="match status" value="1"/>
</dbReference>
<keyword evidence="9" id="KW-1003">Cell membrane</keyword>
<dbReference type="GO" id="GO:0046872">
    <property type="term" value="F:metal ion binding"/>
    <property type="evidence" value="ECO:0007669"/>
    <property type="project" value="UniProtKB-KW"/>
</dbReference>
<gene>
    <name evidence="11" type="ORF">EDC29_101525</name>
</gene>
<dbReference type="Pfam" id="PF19991">
    <property type="entry name" value="HMA_2"/>
    <property type="match status" value="1"/>
</dbReference>
<keyword evidence="6 9" id="KW-0472">Membrane</keyword>
<accession>A0A4R4AKZ2</accession>
<dbReference type="InterPro" id="IPR023299">
    <property type="entry name" value="ATPase_P-typ_cyto_dom_N"/>
</dbReference>
<dbReference type="InterPro" id="IPR008250">
    <property type="entry name" value="ATPase_P-typ_transduc_dom_A_sf"/>
</dbReference>
<keyword evidence="3 9" id="KW-0812">Transmembrane</keyword>
<dbReference type="RefSeq" id="WP_132228441.1">
    <property type="nucleotide sequence ID" value="NZ_NRRH01000044.1"/>
</dbReference>
<dbReference type="EC" id="7.2.2.12" evidence="7"/>
<dbReference type="Gene3D" id="2.70.150.10">
    <property type="entry name" value="Calcium-transporting ATPase, cytoplasmic transduction domain A"/>
    <property type="match status" value="1"/>
</dbReference>
<dbReference type="SUPFAM" id="SSF81653">
    <property type="entry name" value="Calcium ATPase, transduction domain A"/>
    <property type="match status" value="1"/>
</dbReference>
<dbReference type="PROSITE" id="PS00154">
    <property type="entry name" value="ATPASE_E1_E2"/>
    <property type="match status" value="1"/>
</dbReference>
<organism evidence="11 12">
    <name type="scientific">Marichromatium gracile</name>
    <name type="common">Chromatium gracile</name>
    <dbReference type="NCBI Taxonomy" id="1048"/>
    <lineage>
        <taxon>Bacteria</taxon>
        <taxon>Pseudomonadati</taxon>
        <taxon>Pseudomonadota</taxon>
        <taxon>Gammaproteobacteria</taxon>
        <taxon>Chromatiales</taxon>
        <taxon>Chromatiaceae</taxon>
        <taxon>Marichromatium</taxon>
    </lineage>
</organism>
<comment type="catalytic activity">
    <reaction evidence="8">
        <text>Zn(2+)(in) + ATP + H2O = Zn(2+)(out) + ADP + phosphate + H(+)</text>
        <dbReference type="Rhea" id="RHEA:20621"/>
        <dbReference type="ChEBI" id="CHEBI:15377"/>
        <dbReference type="ChEBI" id="CHEBI:15378"/>
        <dbReference type="ChEBI" id="CHEBI:29105"/>
        <dbReference type="ChEBI" id="CHEBI:30616"/>
        <dbReference type="ChEBI" id="CHEBI:43474"/>
        <dbReference type="ChEBI" id="CHEBI:456216"/>
        <dbReference type="EC" id="7.2.2.12"/>
    </reaction>
</comment>
<evidence type="ECO:0000256" key="9">
    <source>
        <dbReference type="RuleBase" id="RU362081"/>
    </source>
</evidence>
<dbReference type="NCBIfam" id="TIGR01525">
    <property type="entry name" value="ATPase-IB_hvy"/>
    <property type="match status" value="1"/>
</dbReference>
<name>A0A4R4AKZ2_MARGR</name>
<dbReference type="PRINTS" id="PR00941">
    <property type="entry name" value="CDATPASE"/>
</dbReference>
<evidence type="ECO:0000256" key="6">
    <source>
        <dbReference type="ARBA" id="ARBA00023136"/>
    </source>
</evidence>
<comment type="caution">
    <text evidence="9">Lacks conserved residue(s) required for the propagation of feature annotation.</text>
</comment>
<dbReference type="GO" id="GO:0016463">
    <property type="term" value="F:P-type zinc transporter activity"/>
    <property type="evidence" value="ECO:0007669"/>
    <property type="project" value="UniProtKB-EC"/>
</dbReference>
<dbReference type="SFLD" id="SFLDG00002">
    <property type="entry name" value="C1.7:_P-type_atpase_like"/>
    <property type="match status" value="1"/>
</dbReference>
<evidence type="ECO:0000256" key="3">
    <source>
        <dbReference type="ARBA" id="ARBA00022692"/>
    </source>
</evidence>
<dbReference type="PRINTS" id="PR00119">
    <property type="entry name" value="CATATPASE"/>
</dbReference>
<dbReference type="GO" id="GO:0005886">
    <property type="term" value="C:plasma membrane"/>
    <property type="evidence" value="ECO:0007669"/>
    <property type="project" value="UniProtKB-SubCell"/>
</dbReference>
<dbReference type="SFLD" id="SFLDS00003">
    <property type="entry name" value="Haloacid_Dehalogenase"/>
    <property type="match status" value="1"/>
</dbReference>
<keyword evidence="4" id="KW-1278">Translocase</keyword>
<comment type="subcellular location">
    <subcellularLocation>
        <location evidence="9">Cell membrane</location>
    </subcellularLocation>
    <subcellularLocation>
        <location evidence="1">Membrane</location>
    </subcellularLocation>
</comment>
<dbReference type="SFLD" id="SFLDF00027">
    <property type="entry name" value="p-type_atpase"/>
    <property type="match status" value="1"/>
</dbReference>
<dbReference type="InterPro" id="IPR001757">
    <property type="entry name" value="P_typ_ATPase"/>
</dbReference>
<proteinExistence type="inferred from homology"/>
<evidence type="ECO:0000256" key="2">
    <source>
        <dbReference type="ARBA" id="ARBA00006024"/>
    </source>
</evidence>
<keyword evidence="9" id="KW-0067">ATP-binding</keyword>
<dbReference type="PANTHER" id="PTHR48085:SF5">
    <property type="entry name" value="CADMIUM_ZINC-TRANSPORTING ATPASE HMA4-RELATED"/>
    <property type="match status" value="1"/>
</dbReference>
<dbReference type="SUPFAM" id="SSF56784">
    <property type="entry name" value="HAD-like"/>
    <property type="match status" value="1"/>
</dbReference>
<dbReference type="InterPro" id="IPR059000">
    <property type="entry name" value="ATPase_P-type_domA"/>
</dbReference>
<dbReference type="GO" id="GO:0016887">
    <property type="term" value="F:ATP hydrolysis activity"/>
    <property type="evidence" value="ECO:0007669"/>
    <property type="project" value="InterPro"/>
</dbReference>
<feature type="transmembrane region" description="Helical" evidence="9">
    <location>
        <begin position="172"/>
        <end position="194"/>
    </location>
</feature>
<evidence type="ECO:0000256" key="1">
    <source>
        <dbReference type="ARBA" id="ARBA00004370"/>
    </source>
</evidence>
<dbReference type="Gene3D" id="3.40.50.1000">
    <property type="entry name" value="HAD superfamily/HAD-like"/>
    <property type="match status" value="1"/>
</dbReference>
<keyword evidence="5 9" id="KW-1133">Transmembrane helix</keyword>
<evidence type="ECO:0000256" key="7">
    <source>
        <dbReference type="ARBA" id="ARBA00039097"/>
    </source>
</evidence>
<evidence type="ECO:0000259" key="10">
    <source>
        <dbReference type="Pfam" id="PF00122"/>
    </source>
</evidence>
<reference evidence="11 12" key="1">
    <citation type="submission" date="2019-03" db="EMBL/GenBank/DDBJ databases">
        <title>Genomic Encyclopedia of Type Strains, Phase IV (KMG-IV): sequencing the most valuable type-strain genomes for metagenomic binning, comparative biology and taxonomic classification.</title>
        <authorList>
            <person name="Goeker M."/>
        </authorList>
    </citation>
    <scope>NUCLEOTIDE SEQUENCE [LARGE SCALE GENOMIC DNA]</scope>
    <source>
        <strain evidence="11 12">DSM 203</strain>
    </source>
</reference>
<dbReference type="InterPro" id="IPR036412">
    <property type="entry name" value="HAD-like_sf"/>
</dbReference>
<dbReference type="InterPro" id="IPR044492">
    <property type="entry name" value="P_typ_ATPase_HD_dom"/>
</dbReference>
<dbReference type="InterPro" id="IPR023214">
    <property type="entry name" value="HAD_sf"/>
</dbReference>
<protein>
    <recommendedName>
        <fullName evidence="7">P-type Zn(2+) transporter</fullName>
        <ecNumber evidence="7">7.2.2.12</ecNumber>
    </recommendedName>
</protein>
<keyword evidence="9" id="KW-0479">Metal-binding</keyword>
<dbReference type="PANTHER" id="PTHR48085">
    <property type="entry name" value="CADMIUM/ZINC-TRANSPORTING ATPASE HMA2-RELATED"/>
    <property type="match status" value="1"/>
</dbReference>
<comment type="caution">
    <text evidence="11">The sequence shown here is derived from an EMBL/GenBank/DDBJ whole genome shotgun (WGS) entry which is preliminary data.</text>
</comment>
<dbReference type="Pfam" id="PF00702">
    <property type="entry name" value="Hydrolase"/>
    <property type="match status" value="1"/>
</dbReference>
<sequence length="714" mass="76288">MIQIRHQIPGRIRLRIPALARNRPLADWIEHELGAVPGVEQATCNPGCASLVVRYGHSRLDPETIRAHLEAIIARPIDPTRLTCDPADGRCRSCQRGAQDQTPTLGRILSLVLLAGYLGYVLIREHLLKRPVAQNPLSPTGLIALAGAIPLLRDAWHETFVERRFSLHQFLAFSLVLGILMGEALTAFEIILVLRGGELLEGFVANRSRRAIRRMLALSVKDAWVWVDGQELQVAVAELREGDRVVVRTGEKIPIDGVIEHGEAELNEASISGRSEPVFKQVGDAVFAGGYVERGVIRIRAERVGEATYLARMAALVDASLDQKAPVQQRADELAARLLRLGTLSTLATLVLTRSVERALTVMLVMSCPCSTVLAAATAVSAALHSATRRQMLIKGGVHLERVGTAPCLCFDKTGTLTTETPEVATVIGDDEDALLYWAASAEHHNTHALAHAIVRHAETLGIEPDTCGISEHLLGHGLEARIGEHRVLVGNARMMASGKVSLRRYKAAAEQLIESGLTAVYVALDGKALGVIGIRHQLRAEVHETLARLRADGVSHIALISGDEPRVAAALAEELGLDSCHGGRLPEDKAEVVRALRAEHGAVVMVGDGVNDALALAEADIGIAMGSGGSEVAIEVADIALADSAMGNLAELRALSRQTLRVADQNYYLAVGTDVAGIALGAAGILSPAMGGLIHVTHTLGILANSSRLLRAH</sequence>
<comment type="similarity">
    <text evidence="2 9">Belongs to the cation transport ATPase (P-type) (TC 3.A.3) family. Type IB subfamily.</text>
</comment>
<dbReference type="EMBL" id="SMDC01000001">
    <property type="protein sequence ID" value="TCW40108.1"/>
    <property type="molecule type" value="Genomic_DNA"/>
</dbReference>
<dbReference type="InterPro" id="IPR018303">
    <property type="entry name" value="ATPase_P-typ_P_site"/>
</dbReference>
<dbReference type="InterPro" id="IPR027256">
    <property type="entry name" value="P-typ_ATPase_IB"/>
</dbReference>
<feature type="domain" description="P-type ATPase A" evidence="10">
    <location>
        <begin position="219"/>
        <end position="317"/>
    </location>
</feature>
<evidence type="ECO:0000256" key="8">
    <source>
        <dbReference type="ARBA" id="ARBA00047308"/>
    </source>
</evidence>
<dbReference type="GO" id="GO:0005524">
    <property type="term" value="F:ATP binding"/>
    <property type="evidence" value="ECO:0007669"/>
    <property type="project" value="UniProtKB-UniRule"/>
</dbReference>
<evidence type="ECO:0000256" key="4">
    <source>
        <dbReference type="ARBA" id="ARBA00022967"/>
    </source>
</evidence>
<dbReference type="PROSITE" id="PS01229">
    <property type="entry name" value="COF_2"/>
    <property type="match status" value="1"/>
</dbReference>
<evidence type="ECO:0000313" key="12">
    <source>
        <dbReference type="Proteomes" id="UP000295247"/>
    </source>
</evidence>
<dbReference type="InterPro" id="IPR051014">
    <property type="entry name" value="Cation_Transport_ATPase_IB"/>
</dbReference>
<dbReference type="Gene3D" id="3.40.1110.10">
    <property type="entry name" value="Calcium-transporting ATPase, cytoplasmic domain N"/>
    <property type="match status" value="1"/>
</dbReference>